<dbReference type="GO" id="GO:0004984">
    <property type="term" value="F:olfactory receptor activity"/>
    <property type="evidence" value="ECO:0007669"/>
    <property type="project" value="InterPro"/>
</dbReference>
<evidence type="ECO:0000256" key="6">
    <source>
        <dbReference type="ARBA" id="ARBA00023136"/>
    </source>
</evidence>
<evidence type="ECO:0000256" key="1">
    <source>
        <dbReference type="ARBA" id="ARBA00004141"/>
    </source>
</evidence>
<gene>
    <name evidence="9" type="ORF">QLX08_001109</name>
</gene>
<evidence type="ECO:0000256" key="3">
    <source>
        <dbReference type="ARBA" id="ARBA00022692"/>
    </source>
</evidence>
<evidence type="ECO:0000313" key="10">
    <source>
        <dbReference type="Proteomes" id="UP001432146"/>
    </source>
</evidence>
<evidence type="ECO:0000256" key="8">
    <source>
        <dbReference type="ARBA" id="ARBA00023224"/>
    </source>
</evidence>
<evidence type="ECO:0000256" key="5">
    <source>
        <dbReference type="ARBA" id="ARBA00022989"/>
    </source>
</evidence>
<proteinExistence type="predicted"/>
<keyword evidence="10" id="KW-1185">Reference proteome</keyword>
<dbReference type="InterPro" id="IPR004117">
    <property type="entry name" value="7tm6_olfct_rcpt"/>
</dbReference>
<dbReference type="Pfam" id="PF02949">
    <property type="entry name" value="7tm_6"/>
    <property type="match status" value="1"/>
</dbReference>
<keyword evidence="3" id="KW-0812">Transmembrane</keyword>
<dbReference type="EMBL" id="JAWNGG020000014">
    <property type="protein sequence ID" value="KAK9309152.1"/>
    <property type="molecule type" value="Genomic_DNA"/>
</dbReference>
<reference evidence="9 10" key="1">
    <citation type="submission" date="2024-05" db="EMBL/GenBank/DDBJ databases">
        <title>The nuclear and mitochondrial genome assemblies of Tetragonisca angustula (Apidae: Meliponini), a tiny yet remarkable pollinator in the Neotropics.</title>
        <authorList>
            <person name="Ferrari R."/>
            <person name="Ricardo P.C."/>
            <person name="Dias F.C."/>
            <person name="Araujo N.S."/>
            <person name="Soares D.O."/>
            <person name="Zhou Q.-S."/>
            <person name="Zhu C.-D."/>
            <person name="Coutinho L."/>
            <person name="Airas M.C."/>
            <person name="Batista T.M."/>
        </authorList>
    </citation>
    <scope>NUCLEOTIDE SEQUENCE [LARGE SCALE GENOMIC DNA]</scope>
    <source>
        <strain evidence="9">ASF017062</strain>
        <tissue evidence="9">Abdomen</tissue>
    </source>
</reference>
<evidence type="ECO:0000256" key="7">
    <source>
        <dbReference type="ARBA" id="ARBA00023170"/>
    </source>
</evidence>
<dbReference type="GO" id="GO:0007165">
    <property type="term" value="P:signal transduction"/>
    <property type="evidence" value="ECO:0007669"/>
    <property type="project" value="UniProtKB-KW"/>
</dbReference>
<evidence type="ECO:0000256" key="4">
    <source>
        <dbReference type="ARBA" id="ARBA00022725"/>
    </source>
</evidence>
<name>A0AAW1AGS7_9HYME</name>
<keyword evidence="2" id="KW-0716">Sensory transduction</keyword>
<accession>A0AAW1AGS7</accession>
<dbReference type="GO" id="GO:0016020">
    <property type="term" value="C:membrane"/>
    <property type="evidence" value="ECO:0007669"/>
    <property type="project" value="UniProtKB-SubCell"/>
</dbReference>
<evidence type="ECO:0000313" key="9">
    <source>
        <dbReference type="EMBL" id="KAK9309152.1"/>
    </source>
</evidence>
<organism evidence="9 10">
    <name type="scientific">Tetragonisca angustula</name>
    <dbReference type="NCBI Taxonomy" id="166442"/>
    <lineage>
        <taxon>Eukaryota</taxon>
        <taxon>Metazoa</taxon>
        <taxon>Ecdysozoa</taxon>
        <taxon>Arthropoda</taxon>
        <taxon>Hexapoda</taxon>
        <taxon>Insecta</taxon>
        <taxon>Pterygota</taxon>
        <taxon>Neoptera</taxon>
        <taxon>Endopterygota</taxon>
        <taxon>Hymenoptera</taxon>
        <taxon>Apocrita</taxon>
        <taxon>Aculeata</taxon>
        <taxon>Apoidea</taxon>
        <taxon>Anthophila</taxon>
        <taxon>Apidae</taxon>
        <taxon>Tetragonisca</taxon>
    </lineage>
</organism>
<comment type="caution">
    <text evidence="9">The sequence shown here is derived from an EMBL/GenBank/DDBJ whole genome shotgun (WGS) entry which is preliminary data.</text>
</comment>
<protein>
    <submittedName>
        <fullName evidence="9">Uncharacterized protein</fullName>
    </submittedName>
</protein>
<dbReference type="Proteomes" id="UP001432146">
    <property type="component" value="Unassembled WGS sequence"/>
</dbReference>
<keyword evidence="6" id="KW-0472">Membrane</keyword>
<comment type="subcellular location">
    <subcellularLocation>
        <location evidence="1">Membrane</location>
        <topology evidence="1">Multi-pass membrane protein</topology>
    </subcellularLocation>
</comment>
<evidence type="ECO:0000256" key="2">
    <source>
        <dbReference type="ARBA" id="ARBA00022606"/>
    </source>
</evidence>
<dbReference type="GO" id="GO:0005549">
    <property type="term" value="F:odorant binding"/>
    <property type="evidence" value="ECO:0007669"/>
    <property type="project" value="InterPro"/>
</dbReference>
<keyword evidence="7" id="KW-0675">Receptor</keyword>
<keyword evidence="5" id="KW-1133">Transmembrane helix</keyword>
<keyword evidence="4" id="KW-0552">Olfaction</keyword>
<sequence length="138" mass="15861">MAKPAKFISVWCSILTLTMLVAYQTLRIFTICVTDKASVNQDRLCIYPAYFPFDIRSTSRLLIINSAQVIAGYSDTLAYTTVDTFIAMLIMHICGQFEILKKKLLRLMDRVNDRQSKSMTEFRKELALIIDKHEQLNG</sequence>
<keyword evidence="8" id="KW-0807">Transducer</keyword>
<dbReference type="AlphaFoldDB" id="A0AAW1AGS7"/>